<dbReference type="EC" id="5.2.1.8" evidence="6"/>
<protein>
    <recommendedName>
        <fullName evidence="6">Peptidyl-prolyl cis-trans isomerase</fullName>
        <ecNumber evidence="6">5.2.1.8</ecNumber>
    </recommendedName>
</protein>
<feature type="domain" description="PPIase FKBP-type" evidence="8">
    <location>
        <begin position="65"/>
        <end position="161"/>
    </location>
</feature>
<evidence type="ECO:0000259" key="8">
    <source>
        <dbReference type="PROSITE" id="PS50059"/>
    </source>
</evidence>
<dbReference type="RefSeq" id="WP_336131677.1">
    <property type="nucleotide sequence ID" value="NZ_JBANDL010000002.1"/>
</dbReference>
<dbReference type="PANTHER" id="PTHR43811">
    <property type="entry name" value="FKBP-TYPE PEPTIDYL-PROLYL CIS-TRANS ISOMERASE FKPA"/>
    <property type="match status" value="1"/>
</dbReference>
<evidence type="ECO:0000256" key="1">
    <source>
        <dbReference type="ARBA" id="ARBA00000971"/>
    </source>
</evidence>
<dbReference type="PROSITE" id="PS50059">
    <property type="entry name" value="FKBP_PPIASE"/>
    <property type="match status" value="1"/>
</dbReference>
<comment type="similarity">
    <text evidence="2 6">Belongs to the FKBP-type PPIase family.</text>
</comment>
<dbReference type="Gene3D" id="3.10.50.40">
    <property type="match status" value="1"/>
</dbReference>
<evidence type="ECO:0000256" key="5">
    <source>
        <dbReference type="PROSITE-ProRule" id="PRU00277"/>
    </source>
</evidence>
<feature type="chain" id="PRO_5045373378" description="Peptidyl-prolyl cis-trans isomerase" evidence="7">
    <location>
        <begin position="24"/>
        <end position="163"/>
    </location>
</feature>
<evidence type="ECO:0000256" key="2">
    <source>
        <dbReference type="ARBA" id="ARBA00006577"/>
    </source>
</evidence>
<dbReference type="SUPFAM" id="SSF54534">
    <property type="entry name" value="FKBP-like"/>
    <property type="match status" value="1"/>
</dbReference>
<dbReference type="GO" id="GO:0003755">
    <property type="term" value="F:peptidyl-prolyl cis-trans isomerase activity"/>
    <property type="evidence" value="ECO:0007669"/>
    <property type="project" value="UniProtKB-EC"/>
</dbReference>
<dbReference type="PROSITE" id="PS51257">
    <property type="entry name" value="PROKAR_LIPOPROTEIN"/>
    <property type="match status" value="1"/>
</dbReference>
<gene>
    <name evidence="9" type="ORF">V2J18_09745</name>
</gene>
<keyword evidence="3 5" id="KW-0697">Rotamase</keyword>
<dbReference type="Proteomes" id="UP001387215">
    <property type="component" value="Unassembled WGS sequence"/>
</dbReference>
<keyword evidence="4 5" id="KW-0413">Isomerase</keyword>
<keyword evidence="7" id="KW-0732">Signal</keyword>
<reference evidence="9 10" key="1">
    <citation type="submission" date="2024-02" db="EMBL/GenBank/DDBJ databases">
        <title>Lysobacter Genome Sequencing and Mining.</title>
        <authorList>
            <person name="Bierman J."/>
            <person name="Walker M.C."/>
        </authorList>
    </citation>
    <scope>NUCLEOTIDE SEQUENCE [LARGE SCALE GENOMIC DNA]</scope>
    <source>
        <strain evidence="9 10">PB6250</strain>
    </source>
</reference>
<sequence>MAFRRLRAARLGAALLCATLALSACQRPATEAAGEGTASQVYSGRIAQFQTIDERVGTGATAQPGQTVIVHYTGWLYDEKAADKHGSQFDSSLPRGRPFEFLLGAGRVIRGWDDGVAGMKVGGKRVLMVPPDMGYGAAGAGGGVIPPDTSLVFEVELLGVESR</sequence>
<evidence type="ECO:0000313" key="10">
    <source>
        <dbReference type="Proteomes" id="UP001387215"/>
    </source>
</evidence>
<evidence type="ECO:0000256" key="3">
    <source>
        <dbReference type="ARBA" id="ARBA00023110"/>
    </source>
</evidence>
<evidence type="ECO:0000256" key="7">
    <source>
        <dbReference type="SAM" id="SignalP"/>
    </source>
</evidence>
<evidence type="ECO:0000256" key="6">
    <source>
        <dbReference type="RuleBase" id="RU003915"/>
    </source>
</evidence>
<dbReference type="EMBL" id="JBANDL010000002">
    <property type="protein sequence ID" value="MEI2454959.1"/>
    <property type="molecule type" value="Genomic_DNA"/>
</dbReference>
<organism evidence="9 10">
    <name type="scientific">Lysobacter firmicutimachus</name>
    <dbReference type="NCBI Taxonomy" id="1792846"/>
    <lineage>
        <taxon>Bacteria</taxon>
        <taxon>Pseudomonadati</taxon>
        <taxon>Pseudomonadota</taxon>
        <taxon>Gammaproteobacteria</taxon>
        <taxon>Lysobacterales</taxon>
        <taxon>Lysobacteraceae</taxon>
        <taxon>Lysobacter</taxon>
    </lineage>
</organism>
<evidence type="ECO:0000313" key="9">
    <source>
        <dbReference type="EMBL" id="MEI2454959.1"/>
    </source>
</evidence>
<keyword evidence="10" id="KW-1185">Reference proteome</keyword>
<feature type="signal peptide" evidence="7">
    <location>
        <begin position="1"/>
        <end position="23"/>
    </location>
</feature>
<dbReference type="InterPro" id="IPR001179">
    <property type="entry name" value="PPIase_FKBP_dom"/>
</dbReference>
<dbReference type="InterPro" id="IPR046357">
    <property type="entry name" value="PPIase_dom_sf"/>
</dbReference>
<name>A0ABU8D1R4_9GAMM</name>
<accession>A0ABU8D1R4</accession>
<dbReference type="Pfam" id="PF00254">
    <property type="entry name" value="FKBP_C"/>
    <property type="match status" value="1"/>
</dbReference>
<comment type="caution">
    <text evidence="9">The sequence shown here is derived from an EMBL/GenBank/DDBJ whole genome shotgun (WGS) entry which is preliminary data.</text>
</comment>
<proteinExistence type="inferred from homology"/>
<comment type="catalytic activity">
    <reaction evidence="1 5 6">
        <text>[protein]-peptidylproline (omega=180) = [protein]-peptidylproline (omega=0)</text>
        <dbReference type="Rhea" id="RHEA:16237"/>
        <dbReference type="Rhea" id="RHEA-COMP:10747"/>
        <dbReference type="Rhea" id="RHEA-COMP:10748"/>
        <dbReference type="ChEBI" id="CHEBI:83833"/>
        <dbReference type="ChEBI" id="CHEBI:83834"/>
        <dbReference type="EC" id="5.2.1.8"/>
    </reaction>
</comment>
<evidence type="ECO:0000256" key="4">
    <source>
        <dbReference type="ARBA" id="ARBA00023235"/>
    </source>
</evidence>
<dbReference type="PANTHER" id="PTHR43811:SF23">
    <property type="entry name" value="FKBP-TYPE 22 KDA PEPTIDYL-PROLYL CIS-TRANS ISOMERASE"/>
    <property type="match status" value="1"/>
</dbReference>